<dbReference type="Gene3D" id="3.40.50.1110">
    <property type="entry name" value="SGNH hydrolase"/>
    <property type="match status" value="1"/>
</dbReference>
<keyword evidence="1" id="KW-0378">Hydrolase</keyword>
<keyword evidence="4" id="KW-1185">Reference proteome</keyword>
<comment type="caution">
    <text evidence="3">The sequence shown here is derived from an EMBL/GenBank/DDBJ whole genome shotgun (WGS) entry which is preliminary data.</text>
</comment>
<evidence type="ECO:0000256" key="1">
    <source>
        <dbReference type="ARBA" id="ARBA00022801"/>
    </source>
</evidence>
<evidence type="ECO:0000313" key="3">
    <source>
        <dbReference type="EMBL" id="KAA6441450.1"/>
    </source>
</evidence>
<proteinExistence type="predicted"/>
<dbReference type="InterPro" id="IPR005181">
    <property type="entry name" value="SASA"/>
</dbReference>
<organism evidence="3 4">
    <name type="scientific">Dyadobacter flavalbus</name>
    <dbReference type="NCBI Taxonomy" id="2579942"/>
    <lineage>
        <taxon>Bacteria</taxon>
        <taxon>Pseudomonadati</taxon>
        <taxon>Bacteroidota</taxon>
        <taxon>Cytophagia</taxon>
        <taxon>Cytophagales</taxon>
        <taxon>Spirosomataceae</taxon>
        <taxon>Dyadobacter</taxon>
    </lineage>
</organism>
<dbReference type="GO" id="GO:0016788">
    <property type="term" value="F:hydrolase activity, acting on ester bonds"/>
    <property type="evidence" value="ECO:0007669"/>
    <property type="project" value="UniProtKB-ARBA"/>
</dbReference>
<dbReference type="InterPro" id="IPR036514">
    <property type="entry name" value="SGNH_hydro_sf"/>
</dbReference>
<dbReference type="OrthoDB" id="9795554at2"/>
<dbReference type="Proteomes" id="UP000323994">
    <property type="component" value="Unassembled WGS sequence"/>
</dbReference>
<reference evidence="3 4" key="1">
    <citation type="submission" date="2019-05" db="EMBL/GenBank/DDBJ databases">
        <authorList>
            <person name="Qu J.-H."/>
        </authorList>
    </citation>
    <scope>NUCLEOTIDE SEQUENCE [LARGE SCALE GENOMIC DNA]</scope>
    <source>
        <strain evidence="3 4">NS28</strain>
    </source>
</reference>
<dbReference type="SUPFAM" id="SSF52266">
    <property type="entry name" value="SGNH hydrolase"/>
    <property type="match status" value="1"/>
</dbReference>
<protein>
    <submittedName>
        <fullName evidence="3">Sialate O-acetylesterase</fullName>
    </submittedName>
</protein>
<dbReference type="EMBL" id="VBSN01000013">
    <property type="protein sequence ID" value="KAA6441450.1"/>
    <property type="molecule type" value="Genomic_DNA"/>
</dbReference>
<dbReference type="RefSeq" id="WP_139010370.1">
    <property type="nucleotide sequence ID" value="NZ_VBSN01000013.1"/>
</dbReference>
<accession>A0A5M8R2A8</accession>
<name>A0A5M8R2A8_9BACT</name>
<feature type="domain" description="Sialate O-acetylesterase" evidence="2">
    <location>
        <begin position="220"/>
        <end position="470"/>
    </location>
</feature>
<dbReference type="Pfam" id="PF03629">
    <property type="entry name" value="SASA"/>
    <property type="match status" value="1"/>
</dbReference>
<dbReference type="AlphaFoldDB" id="A0A5M8R2A8"/>
<gene>
    <name evidence="3" type="ORF">FEM33_01575</name>
</gene>
<evidence type="ECO:0000313" key="4">
    <source>
        <dbReference type="Proteomes" id="UP000323994"/>
    </source>
</evidence>
<evidence type="ECO:0000259" key="2">
    <source>
        <dbReference type="Pfam" id="PF03629"/>
    </source>
</evidence>
<sequence>MGALDQKLRAKDTDGKGLSKEDFTTAFKAIVESTPAKFQELSGFAEYTPTLVDNSFITKSTGLTGGSVDYRRTAPIPLSNLGSVIKIDIGTFGGSIAPIAYYTSTSIATGNYISSSEITTVGGSNPAAGQQLTGFILTPPANATHVVFSSHKNFNLKIYSKTVDQATKDGQTAFVESALNVAEGLYNNYTNPFASLSPESDKLFRRGAKQAAIGSDVQPMIIVAGQSGADGRIPVANAPAWLTSNNNKIDNYMMWNRTTNAFQSYQLGVNTGALNNTATTFAFDIYFAKAWLDANPGKKLYAIRQSAGGVPISEKGVNTGNNNYRWQPKTELIVSGQLSMTNELVAKIAAVKQFCTNTRLRLYPLAVLFDQGEGDADRAGDGAVADYPVNLANLFSFFRGLFQAPALPIFHGTIVSGNTNYNAINTAINQVDSLDPFLKAIDMSSRQTFLDGLHYDANASEFKGQQMYNNLLLM</sequence>